<dbReference type="AlphaFoldDB" id="A6GJ59"/>
<comment type="caution">
    <text evidence="7">The sequence shown here is derived from an EMBL/GenBank/DDBJ whole genome shotgun (WGS) entry which is preliminary data.</text>
</comment>
<dbReference type="SUPFAM" id="SSF54534">
    <property type="entry name" value="FKBP-like"/>
    <property type="match status" value="1"/>
</dbReference>
<dbReference type="Proteomes" id="UP000005801">
    <property type="component" value="Unassembled WGS sequence"/>
</dbReference>
<evidence type="ECO:0000313" key="8">
    <source>
        <dbReference type="Proteomes" id="UP000005801"/>
    </source>
</evidence>
<dbReference type="OrthoDB" id="14196at2"/>
<evidence type="ECO:0000256" key="5">
    <source>
        <dbReference type="PROSITE-ProRule" id="PRU00278"/>
    </source>
</evidence>
<dbReference type="GO" id="GO:0003755">
    <property type="term" value="F:peptidyl-prolyl cis-trans isomerase activity"/>
    <property type="evidence" value="ECO:0007669"/>
    <property type="project" value="UniProtKB-KW"/>
</dbReference>
<dbReference type="PANTHER" id="PTHR10657:SF4">
    <property type="entry name" value="PEPTIDYL-PROLYL CIS-TRANS ISOMERASE-RELATED"/>
    <property type="match status" value="1"/>
</dbReference>
<name>A6GJ59_9BACT</name>
<dbReference type="PROSITE" id="PS50198">
    <property type="entry name" value="PPIC_PPIASE_2"/>
    <property type="match status" value="1"/>
</dbReference>
<keyword evidence="4 5" id="KW-0413">Isomerase</keyword>
<dbReference type="InterPro" id="IPR023058">
    <property type="entry name" value="PPIase_PpiC_CS"/>
</dbReference>
<reference evidence="7 8" key="1">
    <citation type="submission" date="2007-06" db="EMBL/GenBank/DDBJ databases">
        <authorList>
            <person name="Shimkets L."/>
            <person name="Ferriera S."/>
            <person name="Johnson J."/>
            <person name="Kravitz S."/>
            <person name="Beeson K."/>
            <person name="Sutton G."/>
            <person name="Rogers Y.-H."/>
            <person name="Friedman R."/>
            <person name="Frazier M."/>
            <person name="Venter J.C."/>
        </authorList>
    </citation>
    <scope>NUCLEOTIDE SEQUENCE [LARGE SCALE GENOMIC DNA]</scope>
    <source>
        <strain evidence="7 8">SIR-1</strain>
    </source>
</reference>
<dbReference type="PANTHER" id="PTHR10657">
    <property type="entry name" value="PEPTIDYL-PROLYL CIS-TRANS ISOMERASE"/>
    <property type="match status" value="1"/>
</dbReference>
<dbReference type="InterPro" id="IPR051370">
    <property type="entry name" value="PPIase_Pin1"/>
</dbReference>
<evidence type="ECO:0000313" key="7">
    <source>
        <dbReference type="EMBL" id="EDM74097.1"/>
    </source>
</evidence>
<proteinExistence type="predicted"/>
<dbReference type="STRING" id="391625.PPSIR1_16195"/>
<dbReference type="Pfam" id="PF13616">
    <property type="entry name" value="Rotamase_3"/>
    <property type="match status" value="1"/>
</dbReference>
<keyword evidence="8" id="KW-1185">Reference proteome</keyword>
<sequence length="105" mass="10968">MSTVRASHILLMYQGSARSTATRSKAEAEQQINALAEQIRGGADFGDLAKANSDCPSGAKGGDLGSFGKGQMVKPFEVAAFGMDVGQVSGVIETDFGYHIIKRTG</sequence>
<protein>
    <recommendedName>
        <fullName evidence="2">peptidylprolyl isomerase</fullName>
        <ecNumber evidence="2">5.2.1.8</ecNumber>
    </recommendedName>
</protein>
<keyword evidence="3 5" id="KW-0697">Rotamase</keyword>
<dbReference type="GO" id="GO:0005829">
    <property type="term" value="C:cytosol"/>
    <property type="evidence" value="ECO:0007669"/>
    <property type="project" value="TreeGrafter"/>
</dbReference>
<evidence type="ECO:0000256" key="1">
    <source>
        <dbReference type="ARBA" id="ARBA00000971"/>
    </source>
</evidence>
<evidence type="ECO:0000256" key="4">
    <source>
        <dbReference type="ARBA" id="ARBA00023235"/>
    </source>
</evidence>
<dbReference type="Gene3D" id="3.10.50.40">
    <property type="match status" value="1"/>
</dbReference>
<feature type="domain" description="PpiC" evidence="6">
    <location>
        <begin position="1"/>
        <end position="105"/>
    </location>
</feature>
<evidence type="ECO:0000259" key="6">
    <source>
        <dbReference type="PROSITE" id="PS50198"/>
    </source>
</evidence>
<dbReference type="EMBL" id="ABCS01000149">
    <property type="protein sequence ID" value="EDM74097.1"/>
    <property type="molecule type" value="Genomic_DNA"/>
</dbReference>
<organism evidence="7 8">
    <name type="scientific">Plesiocystis pacifica SIR-1</name>
    <dbReference type="NCBI Taxonomy" id="391625"/>
    <lineage>
        <taxon>Bacteria</taxon>
        <taxon>Pseudomonadati</taxon>
        <taxon>Myxococcota</taxon>
        <taxon>Polyangia</taxon>
        <taxon>Nannocystales</taxon>
        <taxon>Nannocystaceae</taxon>
        <taxon>Plesiocystis</taxon>
    </lineage>
</organism>
<dbReference type="EC" id="5.2.1.8" evidence="2"/>
<accession>A6GJ59</accession>
<evidence type="ECO:0000256" key="3">
    <source>
        <dbReference type="ARBA" id="ARBA00023110"/>
    </source>
</evidence>
<dbReference type="RefSeq" id="WP_006976745.1">
    <property type="nucleotide sequence ID" value="NZ_ABCS01000149.1"/>
</dbReference>
<dbReference type="PROSITE" id="PS01096">
    <property type="entry name" value="PPIC_PPIASE_1"/>
    <property type="match status" value="1"/>
</dbReference>
<gene>
    <name evidence="7" type="ORF">PPSIR1_16195</name>
</gene>
<evidence type="ECO:0000256" key="2">
    <source>
        <dbReference type="ARBA" id="ARBA00013194"/>
    </source>
</evidence>
<comment type="catalytic activity">
    <reaction evidence="1">
        <text>[protein]-peptidylproline (omega=180) = [protein]-peptidylproline (omega=0)</text>
        <dbReference type="Rhea" id="RHEA:16237"/>
        <dbReference type="Rhea" id="RHEA-COMP:10747"/>
        <dbReference type="Rhea" id="RHEA-COMP:10748"/>
        <dbReference type="ChEBI" id="CHEBI:83833"/>
        <dbReference type="ChEBI" id="CHEBI:83834"/>
        <dbReference type="EC" id="5.2.1.8"/>
    </reaction>
</comment>
<dbReference type="InterPro" id="IPR046357">
    <property type="entry name" value="PPIase_dom_sf"/>
</dbReference>
<dbReference type="InterPro" id="IPR000297">
    <property type="entry name" value="PPIase_PpiC"/>
</dbReference>
<dbReference type="eggNOG" id="COG0760">
    <property type="taxonomic scope" value="Bacteria"/>
</dbReference>